<evidence type="ECO:0000256" key="10">
    <source>
        <dbReference type="ARBA" id="ARBA00023065"/>
    </source>
</evidence>
<evidence type="ECO:0000256" key="8">
    <source>
        <dbReference type="ARBA" id="ARBA00022958"/>
    </source>
</evidence>
<feature type="transmembrane region" description="Helical" evidence="12">
    <location>
        <begin position="163"/>
        <end position="180"/>
    </location>
</feature>
<evidence type="ECO:0000256" key="1">
    <source>
        <dbReference type="ARBA" id="ARBA00004141"/>
    </source>
</evidence>
<keyword evidence="7 12" id="KW-0769">Symport</keyword>
<comment type="function">
    <text evidence="12">Transport of potassium into the cell. Likely operates as a K(+):H(+) symporter.</text>
</comment>
<dbReference type="PANTHER" id="PTHR30540:SF79">
    <property type="entry name" value="LOW AFFINITY POTASSIUM TRANSPORT SYSTEM PROTEIN KUP"/>
    <property type="match status" value="1"/>
</dbReference>
<comment type="similarity">
    <text evidence="2 12">Belongs to the HAK/KUP transporter (TC 2.A.72) family.</text>
</comment>
<keyword evidence="3 12" id="KW-0813">Transport</keyword>
<evidence type="ECO:0000256" key="4">
    <source>
        <dbReference type="ARBA" id="ARBA00022475"/>
    </source>
</evidence>
<organism evidence="16 17">
    <name type="scientific">Lysobacter cavernae</name>
    <dbReference type="NCBI Taxonomy" id="1685901"/>
    <lineage>
        <taxon>Bacteria</taxon>
        <taxon>Pseudomonadati</taxon>
        <taxon>Pseudomonadota</taxon>
        <taxon>Gammaproteobacteria</taxon>
        <taxon>Lysobacterales</taxon>
        <taxon>Lysobacteraceae</taxon>
        <taxon>Lysobacter</taxon>
    </lineage>
</organism>
<comment type="subcellular location">
    <subcellularLocation>
        <location evidence="12">Cell membrane</location>
        <topology evidence="12">Multi-pass membrane protein</topology>
    </subcellularLocation>
    <subcellularLocation>
        <location evidence="1">Membrane</location>
        <topology evidence="1">Multi-pass membrane protein</topology>
    </subcellularLocation>
</comment>
<keyword evidence="9 12" id="KW-1133">Transmembrane helix</keyword>
<feature type="transmembrane region" description="Helical" evidence="12">
    <location>
        <begin position="192"/>
        <end position="213"/>
    </location>
</feature>
<dbReference type="InterPro" id="IPR003855">
    <property type="entry name" value="K+_transporter"/>
</dbReference>
<evidence type="ECO:0000313" key="17">
    <source>
        <dbReference type="Proteomes" id="UP001595740"/>
    </source>
</evidence>
<keyword evidence="10 12" id="KW-0406">Ion transport</keyword>
<dbReference type="InterPro" id="IPR023051">
    <property type="entry name" value="Kup"/>
</dbReference>
<keyword evidence="4 12" id="KW-1003">Cell membrane</keyword>
<evidence type="ECO:0000256" key="6">
    <source>
        <dbReference type="ARBA" id="ARBA00022692"/>
    </source>
</evidence>
<accession>A0ABV7RPT5</accession>
<feature type="compositionally biased region" description="Low complexity" evidence="13">
    <location>
        <begin position="1"/>
        <end position="14"/>
    </location>
</feature>
<evidence type="ECO:0000256" key="9">
    <source>
        <dbReference type="ARBA" id="ARBA00022989"/>
    </source>
</evidence>
<proteinExistence type="inferred from homology"/>
<keyword evidence="5 12" id="KW-0633">Potassium transport</keyword>
<feature type="transmembrane region" description="Helical" evidence="12">
    <location>
        <begin position="123"/>
        <end position="143"/>
    </location>
</feature>
<feature type="transmembrane region" description="Helical" evidence="12">
    <location>
        <begin position="387"/>
        <end position="408"/>
    </location>
</feature>
<evidence type="ECO:0000256" key="13">
    <source>
        <dbReference type="SAM" id="MobiDB-lite"/>
    </source>
</evidence>
<dbReference type="Pfam" id="PF02705">
    <property type="entry name" value="K_trans"/>
    <property type="match status" value="1"/>
</dbReference>
<keyword evidence="11 12" id="KW-0472">Membrane</keyword>
<feature type="transmembrane region" description="Helical" evidence="12">
    <location>
        <begin position="357"/>
        <end position="381"/>
    </location>
</feature>
<feature type="domain" description="K+ potassium transporter C-terminal" evidence="15">
    <location>
        <begin position="498"/>
        <end position="647"/>
    </location>
</feature>
<protein>
    <recommendedName>
        <fullName evidence="12">Probable potassium transport system protein Kup</fullName>
    </recommendedName>
</protein>
<feature type="transmembrane region" description="Helical" evidence="12">
    <location>
        <begin position="69"/>
        <end position="88"/>
    </location>
</feature>
<dbReference type="InterPro" id="IPR053952">
    <property type="entry name" value="K_trans_C"/>
</dbReference>
<keyword evidence="17" id="KW-1185">Reference proteome</keyword>
<dbReference type="Proteomes" id="UP001595740">
    <property type="component" value="Unassembled WGS sequence"/>
</dbReference>
<dbReference type="EMBL" id="JBHRXK010000004">
    <property type="protein sequence ID" value="MFC3551624.1"/>
    <property type="molecule type" value="Genomic_DNA"/>
</dbReference>
<dbReference type="Pfam" id="PF22776">
    <property type="entry name" value="K_trans_C"/>
    <property type="match status" value="1"/>
</dbReference>
<name>A0ABV7RPT5_9GAMM</name>
<evidence type="ECO:0000256" key="2">
    <source>
        <dbReference type="ARBA" id="ARBA00007019"/>
    </source>
</evidence>
<evidence type="ECO:0000256" key="3">
    <source>
        <dbReference type="ARBA" id="ARBA00022448"/>
    </source>
</evidence>
<keyword evidence="6 12" id="KW-0812">Transmembrane</keyword>
<evidence type="ECO:0000313" key="16">
    <source>
        <dbReference type="EMBL" id="MFC3551624.1"/>
    </source>
</evidence>
<feature type="transmembrane region" description="Helical" evidence="12">
    <location>
        <begin position="235"/>
        <end position="257"/>
    </location>
</feature>
<evidence type="ECO:0000256" key="7">
    <source>
        <dbReference type="ARBA" id="ARBA00022847"/>
    </source>
</evidence>
<evidence type="ECO:0000259" key="14">
    <source>
        <dbReference type="Pfam" id="PF02705"/>
    </source>
</evidence>
<comment type="catalytic activity">
    <reaction evidence="12">
        <text>K(+)(in) + H(+)(in) = K(+)(out) + H(+)(out)</text>
        <dbReference type="Rhea" id="RHEA:28490"/>
        <dbReference type="ChEBI" id="CHEBI:15378"/>
        <dbReference type="ChEBI" id="CHEBI:29103"/>
    </reaction>
</comment>
<feature type="region of interest" description="Disordered" evidence="13">
    <location>
        <begin position="1"/>
        <end position="23"/>
    </location>
</feature>
<evidence type="ECO:0000256" key="11">
    <source>
        <dbReference type="ARBA" id="ARBA00023136"/>
    </source>
</evidence>
<feature type="transmembrane region" description="Helical" evidence="12">
    <location>
        <begin position="269"/>
        <end position="289"/>
    </location>
</feature>
<dbReference type="RefSeq" id="WP_386759379.1">
    <property type="nucleotide sequence ID" value="NZ_JBHRXK010000004.1"/>
</dbReference>
<sequence>MSSSASPSAPPSASTHGSQDGHRKQGLAGLVVGAIGVVFGDIGTSPLYTLKEAFSPHFAKQLGMVVDEATVLGMLSLVFWALMIVVTLKYVTIIMRADNEGEGGIMALMALAQRTLPKASRSAYVVGILGIFGASLFFGDSVITPAITVLGAVEGLEVAAPGLHRFIVPIAVVILVLVFLAQRFGTEKVGRIFGPIMIVWFISLALIGLYNIVKAPAVIQALNPMWGMRFFIEHGSLSVMILGVVVLAVTGGEALYADMGHFGPRPIRVSWYFLVLPCLMLNYLGQGAFVLAHPEAVKNPFFEAVPRWALYPMIVLATMAAVIACQAVITGAYSVARQAMQLGYIPRMQIKHTSHETIGQIYVPYINWLLMVTVLVVVLAFRSSTALASAYGISVSATMLIDTLLLALVARALWPNWRKWVLPLCLLFFIVDLGFVIANGAKFFEGAWFPLMLGVVVFTLLRTWRRGRELLHEEVRKEGISLDTFLPGLMLAPPVRVPGTAIFMTADKGVVPHALLHNLKHNKVLHERNVFLTVTTLKVPYAPRDQRLKIEAIGDDFYRVVIRFGFMEVPDVPLALMRSCDAGGTYFDPMDTTYFASRETVVASRHRGMPIWRDKLFAFMHRNAAPATGFFRIPGNRLVELGAQVEI</sequence>
<comment type="caution">
    <text evidence="16">The sequence shown here is derived from an EMBL/GenBank/DDBJ whole genome shotgun (WGS) entry which is preliminary data.</text>
</comment>
<feature type="transmembrane region" description="Helical" evidence="12">
    <location>
        <begin position="309"/>
        <end position="336"/>
    </location>
</feature>
<dbReference type="InterPro" id="IPR053951">
    <property type="entry name" value="K_trans_N"/>
</dbReference>
<dbReference type="PANTHER" id="PTHR30540">
    <property type="entry name" value="OSMOTIC STRESS POTASSIUM TRANSPORTER"/>
    <property type="match status" value="1"/>
</dbReference>
<keyword evidence="8 12" id="KW-0630">Potassium</keyword>
<reference evidence="17" key="1">
    <citation type="journal article" date="2019" name="Int. J. Syst. Evol. Microbiol.">
        <title>The Global Catalogue of Microorganisms (GCM) 10K type strain sequencing project: providing services to taxonomists for standard genome sequencing and annotation.</title>
        <authorList>
            <consortium name="The Broad Institute Genomics Platform"/>
            <consortium name="The Broad Institute Genome Sequencing Center for Infectious Disease"/>
            <person name="Wu L."/>
            <person name="Ma J."/>
        </authorList>
    </citation>
    <scope>NUCLEOTIDE SEQUENCE [LARGE SCALE GENOMIC DNA]</scope>
    <source>
        <strain evidence="17">KCTC 42875</strain>
    </source>
</reference>
<feature type="transmembrane region" description="Helical" evidence="12">
    <location>
        <begin position="27"/>
        <end position="49"/>
    </location>
</feature>
<feature type="transmembrane region" description="Helical" evidence="12">
    <location>
        <begin position="447"/>
        <end position="464"/>
    </location>
</feature>
<evidence type="ECO:0000259" key="15">
    <source>
        <dbReference type="Pfam" id="PF22776"/>
    </source>
</evidence>
<evidence type="ECO:0000256" key="12">
    <source>
        <dbReference type="HAMAP-Rule" id="MF_01522"/>
    </source>
</evidence>
<dbReference type="HAMAP" id="MF_01522">
    <property type="entry name" value="Kup"/>
    <property type="match status" value="1"/>
</dbReference>
<feature type="transmembrane region" description="Helical" evidence="12">
    <location>
        <begin position="420"/>
        <end position="441"/>
    </location>
</feature>
<evidence type="ECO:0000256" key="5">
    <source>
        <dbReference type="ARBA" id="ARBA00022538"/>
    </source>
</evidence>
<feature type="domain" description="K+ potassium transporter integral membrane" evidence="14">
    <location>
        <begin position="31"/>
        <end position="486"/>
    </location>
</feature>
<gene>
    <name evidence="12" type="primary">kup</name>
    <name evidence="16" type="ORF">ACFOLC_11455</name>
</gene>